<dbReference type="SUPFAM" id="SSF53223">
    <property type="entry name" value="Aminoacid dehydrogenase-like, N-terminal domain"/>
    <property type="match status" value="1"/>
</dbReference>
<dbReference type="PANTHER" id="PTHR21089">
    <property type="entry name" value="SHIKIMATE DEHYDROGENASE"/>
    <property type="match status" value="1"/>
</dbReference>
<dbReference type="InterPro" id="IPR013708">
    <property type="entry name" value="Shikimate_DH-bd_N"/>
</dbReference>
<keyword evidence="2" id="KW-0028">Amino-acid biosynthesis</keyword>
<evidence type="ECO:0000259" key="3">
    <source>
        <dbReference type="Pfam" id="PF08501"/>
    </source>
</evidence>
<dbReference type="EMBL" id="BAABCN010000002">
    <property type="protein sequence ID" value="GAA3866485.1"/>
    <property type="molecule type" value="Genomic_DNA"/>
</dbReference>
<dbReference type="SUPFAM" id="SSF51735">
    <property type="entry name" value="NAD(P)-binding Rossmann-fold domains"/>
    <property type="match status" value="1"/>
</dbReference>
<proteinExistence type="predicted"/>
<accession>A0ABP7K716</accession>
<sequence length="309" mass="32040">MASPQRAAAAPTAPTAARLAVLGSPISHSQSPALHRAAYGVLGLDWSYDAIEVSEGSLTGFIDGLGTEWRGLSLTMPLKTEAAALISDLDSLAQHTGAVNTVLLRNGATGRTLSGFNTDVPGLVRALAEGGVREARRVVLLGAGATASSALISAAEIGAESVDILVRSPRKAAPLVELGRSRGLVVTVSQLPNAEAGNDSTPGRPITTIPALDSPASLMISTLPGGSLLGDVFSADFRRDTVLFDVSYSPWPSALALAWQRADGTVLNGLSMLLHQALIQVRIFVNGDPFEPVEREHEVLAAMRGALTV</sequence>
<evidence type="ECO:0000313" key="4">
    <source>
        <dbReference type="EMBL" id="GAA3866485.1"/>
    </source>
</evidence>
<gene>
    <name evidence="4" type="ORF">GCM10022381_07630</name>
</gene>
<dbReference type="InterPro" id="IPR046346">
    <property type="entry name" value="Aminoacid_DH-like_N_sf"/>
</dbReference>
<reference evidence="5" key="1">
    <citation type="journal article" date="2019" name="Int. J. Syst. Evol. Microbiol.">
        <title>The Global Catalogue of Microorganisms (GCM) 10K type strain sequencing project: providing services to taxonomists for standard genome sequencing and annotation.</title>
        <authorList>
            <consortium name="The Broad Institute Genomics Platform"/>
            <consortium name="The Broad Institute Genome Sequencing Center for Infectious Disease"/>
            <person name="Wu L."/>
            <person name="Ma J."/>
        </authorList>
    </citation>
    <scope>NUCLEOTIDE SEQUENCE [LARGE SCALE GENOMIC DNA]</scope>
    <source>
        <strain evidence="5">JCM 17021</strain>
    </source>
</reference>
<evidence type="ECO:0000256" key="2">
    <source>
        <dbReference type="ARBA" id="ARBA00023141"/>
    </source>
</evidence>
<organism evidence="4 5">
    <name type="scientific">Leifsonia kafniensis</name>
    <dbReference type="NCBI Taxonomy" id="475957"/>
    <lineage>
        <taxon>Bacteria</taxon>
        <taxon>Bacillati</taxon>
        <taxon>Actinomycetota</taxon>
        <taxon>Actinomycetes</taxon>
        <taxon>Micrococcales</taxon>
        <taxon>Microbacteriaceae</taxon>
        <taxon>Leifsonia</taxon>
    </lineage>
</organism>
<name>A0ABP7K716_9MICO</name>
<dbReference type="CDD" id="cd01065">
    <property type="entry name" value="NAD_bind_Shikimate_DH"/>
    <property type="match status" value="1"/>
</dbReference>
<dbReference type="PANTHER" id="PTHR21089:SF1">
    <property type="entry name" value="BIFUNCTIONAL 3-DEHYDROQUINATE DEHYDRATASE_SHIKIMATE DEHYDROGENASE, CHLOROPLASTIC"/>
    <property type="match status" value="1"/>
</dbReference>
<evidence type="ECO:0000256" key="1">
    <source>
        <dbReference type="ARBA" id="ARBA00004871"/>
    </source>
</evidence>
<keyword evidence="5" id="KW-1185">Reference proteome</keyword>
<dbReference type="Proteomes" id="UP001501803">
    <property type="component" value="Unassembled WGS sequence"/>
</dbReference>
<comment type="caution">
    <text evidence="4">The sequence shown here is derived from an EMBL/GenBank/DDBJ whole genome shotgun (WGS) entry which is preliminary data.</text>
</comment>
<feature type="domain" description="Shikimate dehydrogenase substrate binding N-terminal" evidence="3">
    <location>
        <begin position="21"/>
        <end position="102"/>
    </location>
</feature>
<evidence type="ECO:0000313" key="5">
    <source>
        <dbReference type="Proteomes" id="UP001501803"/>
    </source>
</evidence>
<dbReference type="Gene3D" id="3.40.50.10860">
    <property type="entry name" value="Leucine Dehydrogenase, chain A, domain 1"/>
    <property type="match status" value="1"/>
</dbReference>
<dbReference type="InterPro" id="IPR036291">
    <property type="entry name" value="NAD(P)-bd_dom_sf"/>
</dbReference>
<keyword evidence="2" id="KW-0057">Aromatic amino acid biosynthesis</keyword>
<dbReference type="Pfam" id="PF08501">
    <property type="entry name" value="Shikimate_dh_N"/>
    <property type="match status" value="1"/>
</dbReference>
<dbReference type="InterPro" id="IPR022893">
    <property type="entry name" value="Shikimate_DH_fam"/>
</dbReference>
<protein>
    <submittedName>
        <fullName evidence="4">Shikimate dehydrogenase</fullName>
    </submittedName>
</protein>
<dbReference type="Gene3D" id="3.40.50.720">
    <property type="entry name" value="NAD(P)-binding Rossmann-like Domain"/>
    <property type="match status" value="1"/>
</dbReference>
<comment type="pathway">
    <text evidence="1">Metabolic intermediate biosynthesis; chorismate biosynthesis; chorismate from D-erythrose 4-phosphate and phosphoenolpyruvate: step 4/7.</text>
</comment>